<dbReference type="Gene3D" id="3.40.50.880">
    <property type="match status" value="1"/>
</dbReference>
<reference evidence="1 2" key="1">
    <citation type="submission" date="2024-08" db="EMBL/GenBank/DDBJ databases">
        <title>Whole-genome sequencing of halo(alkali)philic microorganisms from hypersaline lakes.</title>
        <authorList>
            <person name="Sorokin D.Y."/>
            <person name="Merkel A.Y."/>
            <person name="Messina E."/>
            <person name="Yakimov M."/>
        </authorList>
    </citation>
    <scope>NUCLEOTIDE SEQUENCE [LARGE SCALE GENOMIC DNA]</scope>
    <source>
        <strain evidence="1 2">AB-hyl4</strain>
    </source>
</reference>
<dbReference type="Pfam" id="PF07722">
    <property type="entry name" value="Peptidase_C26"/>
    <property type="match status" value="1"/>
</dbReference>
<dbReference type="InterPro" id="IPR029062">
    <property type="entry name" value="Class_I_gatase-like"/>
</dbReference>
<protein>
    <submittedName>
        <fullName evidence="1">Gamma-glutamyl-gamma-aminobutyrate hydrolase family protein</fullName>
    </submittedName>
</protein>
<evidence type="ECO:0000313" key="2">
    <source>
        <dbReference type="Proteomes" id="UP001575105"/>
    </source>
</evidence>
<accession>A0ABV4U4T0</accession>
<keyword evidence="2" id="KW-1185">Reference proteome</keyword>
<dbReference type="PANTHER" id="PTHR43235">
    <property type="entry name" value="GLUTAMINE AMIDOTRANSFERASE PB2B2.05-RELATED"/>
    <property type="match status" value="1"/>
</dbReference>
<gene>
    <name evidence="1" type="ORF">ACERK3_03255</name>
</gene>
<dbReference type="PROSITE" id="PS51273">
    <property type="entry name" value="GATASE_TYPE_1"/>
    <property type="match status" value="1"/>
</dbReference>
<keyword evidence="1" id="KW-0378">Hydrolase</keyword>
<comment type="caution">
    <text evidence="1">The sequence shown here is derived from an EMBL/GenBank/DDBJ whole genome shotgun (WGS) entry which is preliminary data.</text>
</comment>
<dbReference type="PANTHER" id="PTHR43235:SF1">
    <property type="entry name" value="GLUTAMINE AMIDOTRANSFERASE PB2B2.05-RELATED"/>
    <property type="match status" value="1"/>
</dbReference>
<dbReference type="InterPro" id="IPR011697">
    <property type="entry name" value="Peptidase_C26"/>
</dbReference>
<dbReference type="EMBL" id="JBGUBD010000002">
    <property type="protein sequence ID" value="MFA9477308.1"/>
    <property type="molecule type" value="Genomic_DNA"/>
</dbReference>
<dbReference type="SUPFAM" id="SSF52317">
    <property type="entry name" value="Class I glutamine amidotransferase-like"/>
    <property type="match status" value="1"/>
</dbReference>
<dbReference type="InterPro" id="IPR044668">
    <property type="entry name" value="PuuD-like"/>
</dbReference>
<proteinExistence type="predicted"/>
<organism evidence="1 2">
    <name type="scientific">Natronomicrosphaera hydrolytica</name>
    <dbReference type="NCBI Taxonomy" id="3242702"/>
    <lineage>
        <taxon>Bacteria</taxon>
        <taxon>Pseudomonadati</taxon>
        <taxon>Planctomycetota</taxon>
        <taxon>Phycisphaerae</taxon>
        <taxon>Phycisphaerales</taxon>
        <taxon>Phycisphaeraceae</taxon>
        <taxon>Natronomicrosphaera</taxon>
    </lineage>
</organism>
<evidence type="ECO:0000313" key="1">
    <source>
        <dbReference type="EMBL" id="MFA9477308.1"/>
    </source>
</evidence>
<name>A0ABV4U4T0_9BACT</name>
<dbReference type="GO" id="GO:0016787">
    <property type="term" value="F:hydrolase activity"/>
    <property type="evidence" value="ECO:0007669"/>
    <property type="project" value="UniProtKB-KW"/>
</dbReference>
<dbReference type="RefSeq" id="WP_425344233.1">
    <property type="nucleotide sequence ID" value="NZ_JBGUBD010000002.1"/>
</dbReference>
<dbReference type="Proteomes" id="UP001575105">
    <property type="component" value="Unassembled WGS sequence"/>
</dbReference>
<sequence length="242" mass="25839">MARPRIGITVDNIQRSAASGQYCSAIAYSKAVTRAGGLPLLLPHDPAMAREYVVSCDGLLLTGGDDPAMEPFGETTDPRARVIDPTRQAFELAMLDAAASRRDRAVLGVCLGMQLMALHAGGRLNQYLPDTLSPENAKAHQDNHLHEVSLAREAQNPLRACVAGRGDGVNYVVSSHRQAVAAAGSLSVIAQTRDGTIEAIADLGRPFYVGVQWHPERAGPEHPALNAELLRRFVDASRSATS</sequence>